<dbReference type="Proteomes" id="UP001354227">
    <property type="component" value="Unassembled WGS sequence"/>
</dbReference>
<protein>
    <submittedName>
        <fullName evidence="3">Phage abortive infection protein</fullName>
    </submittedName>
</protein>
<organism evidence="3 4">
    <name type="scientific">Pseudomonas carassii</name>
    <dbReference type="NCBI Taxonomy" id="3115855"/>
    <lineage>
        <taxon>Bacteria</taxon>
        <taxon>Pseudomonadati</taxon>
        <taxon>Pseudomonadota</taxon>
        <taxon>Gammaproteobacteria</taxon>
        <taxon>Pseudomonadales</taxon>
        <taxon>Pseudomonadaceae</taxon>
        <taxon>Pseudomonas</taxon>
    </lineage>
</organism>
<evidence type="ECO:0000313" key="3">
    <source>
        <dbReference type="EMBL" id="MEE1888208.1"/>
    </source>
</evidence>
<feature type="transmembrane region" description="Helical" evidence="2">
    <location>
        <begin position="26"/>
        <end position="47"/>
    </location>
</feature>
<keyword evidence="2" id="KW-1133">Transmembrane helix</keyword>
<keyword evidence="2" id="KW-0812">Transmembrane</keyword>
<dbReference type="Pfam" id="PF16872">
    <property type="entry name" value="putAbiC"/>
    <property type="match status" value="1"/>
</dbReference>
<evidence type="ECO:0000256" key="2">
    <source>
        <dbReference type="SAM" id="Phobius"/>
    </source>
</evidence>
<feature type="transmembrane region" description="Helical" evidence="2">
    <location>
        <begin position="59"/>
        <end position="82"/>
    </location>
</feature>
<evidence type="ECO:0000313" key="4">
    <source>
        <dbReference type="Proteomes" id="UP001354227"/>
    </source>
</evidence>
<evidence type="ECO:0000256" key="1">
    <source>
        <dbReference type="SAM" id="Coils"/>
    </source>
</evidence>
<gene>
    <name evidence="3" type="ORF">V0R62_11120</name>
</gene>
<keyword evidence="4" id="KW-1185">Reference proteome</keyword>
<keyword evidence="2" id="KW-0472">Membrane</keyword>
<dbReference type="EMBL" id="JAZDCT010000012">
    <property type="protein sequence ID" value="MEE1888208.1"/>
    <property type="molecule type" value="Genomic_DNA"/>
</dbReference>
<comment type="caution">
    <text evidence="3">The sequence shown here is derived from an EMBL/GenBank/DDBJ whole genome shotgun (WGS) entry which is preliminary data.</text>
</comment>
<sequence length="279" mass="32462">MKFRRKGYKAFLDIVDGDDSRTTQALYRLFVTAVAAVLLVFLVNLLSIGKSSFGEWGDFFGGVLNPILTFLTFMGLLITIVIQQAELKESRKEFKRSADALDDQSKSLKKQNFESTFFQMLSLHNDIVNSIDLVEKESGNTTKGRDCFRVFYTRLARLYRETKNKGKGKYPPESIAELSYTLFWKDHQTELGHYFRYLYNLIKFVDESEFSEGPYIKLVRAQLSDQELFLLFYNSTSNQGHKFRTYIERYALFDNMPTVRILDNRHLKLYSESAYGESS</sequence>
<dbReference type="RefSeq" id="WP_330103751.1">
    <property type="nucleotide sequence ID" value="NZ_JAZDCT010000012.1"/>
</dbReference>
<accession>A0ABU7HA68</accession>
<feature type="coiled-coil region" evidence="1">
    <location>
        <begin position="84"/>
        <end position="111"/>
    </location>
</feature>
<keyword evidence="1" id="KW-0175">Coiled coil</keyword>
<name>A0ABU7HA68_9PSED</name>
<reference evidence="3" key="1">
    <citation type="submission" date="2024-01" db="EMBL/GenBank/DDBJ databases">
        <title>Unpublished Manusciprt.</title>
        <authorList>
            <person name="Duman M."/>
            <person name="Valdes E.G."/>
            <person name="Ajmi N."/>
            <person name="Altun S."/>
            <person name="Saticioglu I.B."/>
        </authorList>
    </citation>
    <scope>NUCLEOTIDE SEQUENCE</scope>
    <source>
        <strain evidence="3">137P</strain>
    </source>
</reference>
<dbReference type="InterPro" id="IPR031709">
    <property type="entry name" value="PutAbiC"/>
</dbReference>
<proteinExistence type="predicted"/>